<dbReference type="InterPro" id="IPR052791">
    <property type="entry name" value="SSM1_domain"/>
</dbReference>
<dbReference type="InterPro" id="IPR010237">
    <property type="entry name" value="Pyr-5-nucltdase"/>
</dbReference>
<dbReference type="Pfam" id="PF00702">
    <property type="entry name" value="Hydrolase"/>
    <property type="match status" value="1"/>
</dbReference>
<keyword evidence="2" id="KW-1185">Reference proteome</keyword>
<dbReference type="RefSeq" id="XP_043050965.1">
    <property type="nucleotide sequence ID" value="XM_043193913.1"/>
</dbReference>
<dbReference type="GO" id="GO:0008252">
    <property type="term" value="F:nucleotidase activity"/>
    <property type="evidence" value="ECO:0007669"/>
    <property type="project" value="TreeGrafter"/>
</dbReference>
<organism evidence="1 2">
    <name type="scientific">Scheffersomyces spartinae</name>
    <dbReference type="NCBI Taxonomy" id="45513"/>
    <lineage>
        <taxon>Eukaryota</taxon>
        <taxon>Fungi</taxon>
        <taxon>Dikarya</taxon>
        <taxon>Ascomycota</taxon>
        <taxon>Saccharomycotina</taxon>
        <taxon>Pichiomycetes</taxon>
        <taxon>Debaryomycetaceae</taxon>
        <taxon>Scheffersomyces</taxon>
    </lineage>
</organism>
<accession>A0A9P8AJG3</accession>
<dbReference type="InterPro" id="IPR023214">
    <property type="entry name" value="HAD_sf"/>
</dbReference>
<dbReference type="Gene3D" id="1.10.150.450">
    <property type="match status" value="1"/>
</dbReference>
<dbReference type="EMBL" id="JAHMUF010000003">
    <property type="protein sequence ID" value="KAG7195420.1"/>
    <property type="molecule type" value="Genomic_DNA"/>
</dbReference>
<dbReference type="InterPro" id="IPR036412">
    <property type="entry name" value="HAD-like_sf"/>
</dbReference>
<dbReference type="Gene3D" id="3.40.50.1000">
    <property type="entry name" value="HAD superfamily/HAD-like"/>
    <property type="match status" value="1"/>
</dbReference>
<evidence type="ECO:0008006" key="3">
    <source>
        <dbReference type="Google" id="ProtNLM"/>
    </source>
</evidence>
<evidence type="ECO:0000313" key="1">
    <source>
        <dbReference type="EMBL" id="KAG7195420.1"/>
    </source>
</evidence>
<name>A0A9P8AJG3_9ASCO</name>
<dbReference type="SFLD" id="SFLDG01129">
    <property type="entry name" value="C1.5:_HAD__Beta-PGM__Phosphata"/>
    <property type="match status" value="1"/>
</dbReference>
<dbReference type="PANTHER" id="PTHR47438:SF1">
    <property type="entry name" value="PHOSPHATE METABOLISM PROTEIN 8-RELATED"/>
    <property type="match status" value="1"/>
</dbReference>
<dbReference type="Proteomes" id="UP000790833">
    <property type="component" value="Unassembled WGS sequence"/>
</dbReference>
<evidence type="ECO:0000313" key="2">
    <source>
        <dbReference type="Proteomes" id="UP000790833"/>
    </source>
</evidence>
<dbReference type="NCBIfam" id="TIGR01993">
    <property type="entry name" value="Pyr-5-nucltdase"/>
    <property type="match status" value="1"/>
</dbReference>
<protein>
    <recommendedName>
        <fullName evidence="3">Pyrimidine 5-nucleotidase</fullName>
    </recommendedName>
</protein>
<dbReference type="GeneID" id="66116552"/>
<sequence>MSLIWILDTGLYEQKEIRALVELSANVRDNVYHRLQRTFLGEVNSKTQNVVEVLVRCHIELSNLNNRLVREASLLPRDIYTNPEISNEARGAVVDLKFGFGPMPRDLANKKIFFFDIDNCLYKRSTKIHDLMQVKIHEYFKTHLALTDEEAHQLHMNYYKTYGLALEGLVRNHHVDALEYNAKVDDLLALQSVLSYNQDLRSTLLEIKKNFDYFWLVTNAYKNHGLRVISLLGLGDLFDGLTYCDYSKNPIICKPMKAYFDNFLSLTNIHEPSTLSFVDDSEINCKAAHDLGFGRVYHYVELESEYQKLILSSDFASYYGAGDGTDPTKIIIIRDILELRSAIERVEKA</sequence>
<reference evidence="1" key="1">
    <citation type="submission" date="2021-03" db="EMBL/GenBank/DDBJ databases">
        <authorList>
            <person name="Palmer J.M."/>
        </authorList>
    </citation>
    <scope>NUCLEOTIDE SEQUENCE</scope>
    <source>
        <strain evidence="1">ARV_011</strain>
    </source>
</reference>
<dbReference type="GO" id="GO:0006206">
    <property type="term" value="P:pyrimidine nucleobase metabolic process"/>
    <property type="evidence" value="ECO:0007669"/>
    <property type="project" value="TreeGrafter"/>
</dbReference>
<proteinExistence type="predicted"/>
<dbReference type="SFLD" id="SFLDG01132">
    <property type="entry name" value="C1.5.3:_5'-Nucleotidase_Like"/>
    <property type="match status" value="1"/>
</dbReference>
<comment type="caution">
    <text evidence="1">The sequence shown here is derived from an EMBL/GenBank/DDBJ whole genome shotgun (WGS) entry which is preliminary data.</text>
</comment>
<dbReference type="SFLD" id="SFLDS00003">
    <property type="entry name" value="Haloacid_Dehalogenase"/>
    <property type="match status" value="1"/>
</dbReference>
<dbReference type="SUPFAM" id="SSF56784">
    <property type="entry name" value="HAD-like"/>
    <property type="match status" value="1"/>
</dbReference>
<dbReference type="GO" id="GO:0009166">
    <property type="term" value="P:nucleotide catabolic process"/>
    <property type="evidence" value="ECO:0007669"/>
    <property type="project" value="TreeGrafter"/>
</dbReference>
<dbReference type="PANTHER" id="PTHR47438">
    <property type="entry name" value="PHOSPHATE METABOLISM PROTEIN 8-RELATED"/>
    <property type="match status" value="1"/>
</dbReference>
<gene>
    <name evidence="1" type="ORF">KQ657_003178</name>
</gene>
<dbReference type="OrthoDB" id="1065058at2759"/>
<dbReference type="AlphaFoldDB" id="A0A9P8AJG3"/>